<dbReference type="InterPro" id="IPR052344">
    <property type="entry name" value="Transposase-related"/>
</dbReference>
<sequence length="253" mass="29093">MAYFVYNVVGLRIPQLTMQHSLKRLFGFNLARSTLNNLKIKSADRYSFAKSKILERIVSGDLVHADETRANIKGHLAYVWVLTNMTEVAYVLAESREAEIVHDLLKDFKGVLVSDFYAAYESIPCPQQKCLIHLMRDLNDEILNNPFDQEMKSICTGFTGLLKPIVETVDRHGLKKRFLRKHLADVDRFFGFLDATQFTSEAALKCKQRFEKNHDTLFTFLRYDGVPWNNNNAEHAIKAFVRLRDVIAGTSSR</sequence>
<name>A0A401JGT3_9PROT</name>
<dbReference type="RefSeq" id="WP_124705631.1">
    <property type="nucleotide sequence ID" value="NZ_BGOW01000028.1"/>
</dbReference>
<evidence type="ECO:0000313" key="2">
    <source>
        <dbReference type="EMBL" id="GBL46850.1"/>
    </source>
</evidence>
<dbReference type="Pfam" id="PF03050">
    <property type="entry name" value="DDE_Tnp_IS66"/>
    <property type="match status" value="1"/>
</dbReference>
<dbReference type="InterPro" id="IPR004291">
    <property type="entry name" value="Transposase_IS66_central"/>
</dbReference>
<gene>
    <name evidence="2" type="ORF">SFMTTN_2675</name>
</gene>
<evidence type="ECO:0000313" key="3">
    <source>
        <dbReference type="Proteomes" id="UP000286806"/>
    </source>
</evidence>
<dbReference type="PANTHER" id="PTHR33678:SF2">
    <property type="match status" value="1"/>
</dbReference>
<accession>A0A401JGT3</accession>
<organism evidence="2 3">
    <name type="scientific">Sulfuriferula multivorans</name>
    <dbReference type="NCBI Taxonomy" id="1559896"/>
    <lineage>
        <taxon>Bacteria</taxon>
        <taxon>Pseudomonadati</taxon>
        <taxon>Pseudomonadota</taxon>
        <taxon>Betaproteobacteria</taxon>
        <taxon>Nitrosomonadales</taxon>
        <taxon>Sulfuricellaceae</taxon>
        <taxon>Sulfuriferula</taxon>
    </lineage>
</organism>
<evidence type="ECO:0000259" key="1">
    <source>
        <dbReference type="Pfam" id="PF03050"/>
    </source>
</evidence>
<dbReference type="Proteomes" id="UP000286806">
    <property type="component" value="Unassembled WGS sequence"/>
</dbReference>
<keyword evidence="3" id="KW-1185">Reference proteome</keyword>
<dbReference type="AlphaFoldDB" id="A0A401JGT3"/>
<dbReference type="EMBL" id="BGOW01000028">
    <property type="protein sequence ID" value="GBL46850.1"/>
    <property type="molecule type" value="Genomic_DNA"/>
</dbReference>
<protein>
    <submittedName>
        <fullName evidence="2">Transposase</fullName>
    </submittedName>
</protein>
<reference evidence="2 3" key="1">
    <citation type="journal article" date="2019" name="Front. Microbiol.">
        <title>Genomes of Neutrophilic Sulfur-Oxidizing Chemolithoautotrophs Representing 9 Proteobacterial Species From 8 Genera.</title>
        <authorList>
            <person name="Watanabe T."/>
            <person name="Kojima H."/>
            <person name="Umezawa K."/>
            <person name="Hori C."/>
            <person name="Takasuka T.E."/>
            <person name="Kato Y."/>
            <person name="Fukui M."/>
        </authorList>
    </citation>
    <scope>NUCLEOTIDE SEQUENCE [LARGE SCALE GENOMIC DNA]</scope>
    <source>
        <strain evidence="2 3">TTN</strain>
    </source>
</reference>
<proteinExistence type="predicted"/>
<dbReference type="OrthoDB" id="9794514at2"/>
<comment type="caution">
    <text evidence="2">The sequence shown here is derived from an EMBL/GenBank/DDBJ whole genome shotgun (WGS) entry which is preliminary data.</text>
</comment>
<feature type="domain" description="Transposase IS66 central" evidence="1">
    <location>
        <begin position="2"/>
        <end position="245"/>
    </location>
</feature>
<dbReference type="PANTHER" id="PTHR33678">
    <property type="entry name" value="BLL1576 PROTEIN"/>
    <property type="match status" value="1"/>
</dbReference>